<dbReference type="HOGENOM" id="CLU_039613_6_1_11"/>
<evidence type="ECO:0000256" key="4">
    <source>
        <dbReference type="ARBA" id="ARBA00023163"/>
    </source>
</evidence>
<evidence type="ECO:0000256" key="1">
    <source>
        <dbReference type="ARBA" id="ARBA00009437"/>
    </source>
</evidence>
<dbReference type="OrthoDB" id="9808620at2"/>
<dbReference type="GO" id="GO:0000976">
    <property type="term" value="F:transcription cis-regulatory region binding"/>
    <property type="evidence" value="ECO:0007669"/>
    <property type="project" value="TreeGrafter"/>
</dbReference>
<comment type="similarity">
    <text evidence="1">Belongs to the LysR transcriptional regulatory family.</text>
</comment>
<dbReference type="PROSITE" id="PS50931">
    <property type="entry name" value="HTH_LYSR"/>
    <property type="match status" value="1"/>
</dbReference>
<dbReference type="RefSeq" id="WP_012866118.1">
    <property type="nucleotide sequence ID" value="NC_013521.1"/>
</dbReference>
<dbReference type="Pfam" id="PF03466">
    <property type="entry name" value="LysR_substrate"/>
    <property type="match status" value="1"/>
</dbReference>
<dbReference type="InterPro" id="IPR036390">
    <property type="entry name" value="WH_DNA-bd_sf"/>
</dbReference>
<dbReference type="InterPro" id="IPR005119">
    <property type="entry name" value="LysR_subst-bd"/>
</dbReference>
<dbReference type="PANTHER" id="PTHR30126">
    <property type="entry name" value="HTH-TYPE TRANSCRIPTIONAL REGULATOR"/>
    <property type="match status" value="1"/>
</dbReference>
<dbReference type="EMBL" id="CP001819">
    <property type="protein sequence ID" value="ACZ21049.1"/>
    <property type="molecule type" value="Genomic_DNA"/>
</dbReference>
<keyword evidence="4" id="KW-0804">Transcription</keyword>
<dbReference type="STRING" id="446469.Sked_11030"/>
<gene>
    <name evidence="6" type="ordered locus">Sked_11030</name>
</gene>
<evidence type="ECO:0000313" key="6">
    <source>
        <dbReference type="EMBL" id="ACZ21049.1"/>
    </source>
</evidence>
<dbReference type="InterPro" id="IPR036388">
    <property type="entry name" value="WH-like_DNA-bd_sf"/>
</dbReference>
<protein>
    <submittedName>
        <fullName evidence="6">Transcriptional regulator</fullName>
    </submittedName>
</protein>
<accession>D1BDI7</accession>
<dbReference type="eggNOG" id="COG0583">
    <property type="taxonomic scope" value="Bacteria"/>
</dbReference>
<dbReference type="KEGG" id="ske:Sked_11030"/>
<dbReference type="Pfam" id="PF00126">
    <property type="entry name" value="HTH_1"/>
    <property type="match status" value="1"/>
</dbReference>
<feature type="domain" description="HTH lysR-type" evidence="5">
    <location>
        <begin position="10"/>
        <end position="67"/>
    </location>
</feature>
<dbReference type="Gene3D" id="3.40.190.10">
    <property type="entry name" value="Periplasmic binding protein-like II"/>
    <property type="match status" value="2"/>
</dbReference>
<proteinExistence type="inferred from homology"/>
<dbReference type="PRINTS" id="PR00039">
    <property type="entry name" value="HTHLYSR"/>
</dbReference>
<keyword evidence="2" id="KW-0805">Transcription regulation</keyword>
<name>D1BDI7_SANKS</name>
<organism evidence="6 7">
    <name type="scientific">Sanguibacter keddieii (strain ATCC 51767 / DSM 10542 / NCFB 3025 / ST-74)</name>
    <dbReference type="NCBI Taxonomy" id="446469"/>
    <lineage>
        <taxon>Bacteria</taxon>
        <taxon>Bacillati</taxon>
        <taxon>Actinomycetota</taxon>
        <taxon>Actinomycetes</taxon>
        <taxon>Micrococcales</taxon>
        <taxon>Sanguibacteraceae</taxon>
        <taxon>Sanguibacter</taxon>
    </lineage>
</organism>
<evidence type="ECO:0000259" key="5">
    <source>
        <dbReference type="PROSITE" id="PS50931"/>
    </source>
</evidence>
<sequence length="313" mass="33421">MDRASTSPRTSLAALDVLVATDTHGSISAAARVLGISQPSASATLRRLERSLGLDIVARSSRGSQLTETGRAFAVWARSVLDASDALERAAAALREGPAHRVRLAASMTVAEHLVPRWLALLADGTSPDESSHDRPEVELAVRNSQDVMELVLSGEADLGFVEGSTVRRGLRSRTVQHDSLAVVVGSQHPWAQRRRRTVTVTELLGARLVVREPGSGTRDIFERALARMGESLPDHLPSLGSSAALSASVRISDSVTVLSELAVADDVSRGSLVRLDVPGLDLGRRLRMVWREGAEMSAPTRRIAATVTARQG</sequence>
<dbReference type="SUPFAM" id="SSF46785">
    <property type="entry name" value="Winged helix' DNA-binding domain"/>
    <property type="match status" value="1"/>
</dbReference>
<evidence type="ECO:0000256" key="3">
    <source>
        <dbReference type="ARBA" id="ARBA00023125"/>
    </source>
</evidence>
<dbReference type="AlphaFoldDB" id="D1BDI7"/>
<dbReference type="InterPro" id="IPR000847">
    <property type="entry name" value="LysR_HTH_N"/>
</dbReference>
<keyword evidence="3" id="KW-0238">DNA-binding</keyword>
<dbReference type="PANTHER" id="PTHR30126:SF39">
    <property type="entry name" value="HTH-TYPE TRANSCRIPTIONAL REGULATOR CYSL"/>
    <property type="match status" value="1"/>
</dbReference>
<dbReference type="SUPFAM" id="SSF53850">
    <property type="entry name" value="Periplasmic binding protein-like II"/>
    <property type="match status" value="1"/>
</dbReference>
<dbReference type="Proteomes" id="UP000000322">
    <property type="component" value="Chromosome"/>
</dbReference>
<dbReference type="Gene3D" id="1.10.10.10">
    <property type="entry name" value="Winged helix-like DNA-binding domain superfamily/Winged helix DNA-binding domain"/>
    <property type="match status" value="1"/>
</dbReference>
<reference evidence="6 7" key="1">
    <citation type="journal article" date="2009" name="Stand. Genomic Sci.">
        <title>Complete genome sequence of Sanguibacter keddieii type strain (ST-74).</title>
        <authorList>
            <person name="Ivanova N."/>
            <person name="Sikorski J."/>
            <person name="Sims D."/>
            <person name="Brettin T."/>
            <person name="Detter J.C."/>
            <person name="Han C."/>
            <person name="Lapidus A."/>
            <person name="Copeland A."/>
            <person name="Glavina Del Rio T."/>
            <person name="Nolan M."/>
            <person name="Chen F."/>
            <person name="Lucas S."/>
            <person name="Tice H."/>
            <person name="Cheng J.F."/>
            <person name="Bruce D."/>
            <person name="Goodwin L."/>
            <person name="Pitluck S."/>
            <person name="Pati A."/>
            <person name="Mavromatis K."/>
            <person name="Chen A."/>
            <person name="Palaniappan K."/>
            <person name="D'haeseleer P."/>
            <person name="Chain P."/>
            <person name="Bristow J."/>
            <person name="Eisen J.A."/>
            <person name="Markowitz V."/>
            <person name="Hugenholtz P."/>
            <person name="Goker M."/>
            <person name="Pukall R."/>
            <person name="Klenk H.P."/>
            <person name="Kyrpides N.C."/>
        </authorList>
    </citation>
    <scope>NUCLEOTIDE SEQUENCE [LARGE SCALE GENOMIC DNA]</scope>
    <source>
        <strain evidence="7">ATCC 51767 / DSM 10542 / NCFB 3025 / ST-74</strain>
    </source>
</reference>
<evidence type="ECO:0000313" key="7">
    <source>
        <dbReference type="Proteomes" id="UP000000322"/>
    </source>
</evidence>
<evidence type="ECO:0000256" key="2">
    <source>
        <dbReference type="ARBA" id="ARBA00023015"/>
    </source>
</evidence>
<keyword evidence="7" id="KW-1185">Reference proteome</keyword>
<dbReference type="GO" id="GO:0003700">
    <property type="term" value="F:DNA-binding transcription factor activity"/>
    <property type="evidence" value="ECO:0007669"/>
    <property type="project" value="InterPro"/>
</dbReference>